<reference evidence="2" key="3">
    <citation type="journal article" date="2017" name="Nature">
        <title>Genome sequence of the progenitor of the wheat D genome Aegilops tauschii.</title>
        <authorList>
            <person name="Luo M.C."/>
            <person name="Gu Y.Q."/>
            <person name="Puiu D."/>
            <person name="Wang H."/>
            <person name="Twardziok S.O."/>
            <person name="Deal K.R."/>
            <person name="Huo N."/>
            <person name="Zhu T."/>
            <person name="Wang L."/>
            <person name="Wang Y."/>
            <person name="McGuire P.E."/>
            <person name="Liu S."/>
            <person name="Long H."/>
            <person name="Ramasamy R.K."/>
            <person name="Rodriguez J.C."/>
            <person name="Van S.L."/>
            <person name="Yuan L."/>
            <person name="Wang Z."/>
            <person name="Xia Z."/>
            <person name="Xiao L."/>
            <person name="Anderson O.D."/>
            <person name="Ouyang S."/>
            <person name="Liang Y."/>
            <person name="Zimin A.V."/>
            <person name="Pertea G."/>
            <person name="Qi P."/>
            <person name="Bennetzen J.L."/>
            <person name="Dai X."/>
            <person name="Dawson M.W."/>
            <person name="Muller H.G."/>
            <person name="Kugler K."/>
            <person name="Rivarola-Duarte L."/>
            <person name="Spannagl M."/>
            <person name="Mayer K.F.X."/>
            <person name="Lu F.H."/>
            <person name="Bevan M.W."/>
            <person name="Leroy P."/>
            <person name="Li P."/>
            <person name="You F.M."/>
            <person name="Sun Q."/>
            <person name="Liu Z."/>
            <person name="Lyons E."/>
            <person name="Wicker T."/>
            <person name="Salzberg S.L."/>
            <person name="Devos K.M."/>
            <person name="Dvorak J."/>
        </authorList>
    </citation>
    <scope>NUCLEOTIDE SEQUENCE [LARGE SCALE GENOMIC DNA]</scope>
    <source>
        <strain evidence="2">cv. AL8/78</strain>
    </source>
</reference>
<sequence length="109" mass="12249">MNALIIHIHIKPKVQASKRREWIHRSPSRREASQASFHPTITPKNTTISLADTVTHTHKHTSRTKGSSQPAERDLHRKGKNHEKGQGKEEGAPKHKLSPEGTKPYQSAV</sequence>
<reference evidence="2" key="5">
    <citation type="journal article" date="2021" name="G3 (Bethesda)">
        <title>Aegilops tauschii genome assembly Aet v5.0 features greater sequence contiguity and improved annotation.</title>
        <authorList>
            <person name="Wang L."/>
            <person name="Zhu T."/>
            <person name="Rodriguez J.C."/>
            <person name="Deal K.R."/>
            <person name="Dubcovsky J."/>
            <person name="McGuire P.E."/>
            <person name="Lux T."/>
            <person name="Spannagl M."/>
            <person name="Mayer K.F.X."/>
            <person name="Baldrich P."/>
            <person name="Meyers B.C."/>
            <person name="Huo N."/>
            <person name="Gu Y.Q."/>
            <person name="Zhou H."/>
            <person name="Devos K.M."/>
            <person name="Bennetzen J.L."/>
            <person name="Unver T."/>
            <person name="Budak H."/>
            <person name="Gulick P.J."/>
            <person name="Galiba G."/>
            <person name="Kalapos B."/>
            <person name="Nelson D.R."/>
            <person name="Li P."/>
            <person name="You F.M."/>
            <person name="Luo M.C."/>
            <person name="Dvorak J."/>
        </authorList>
    </citation>
    <scope>NUCLEOTIDE SEQUENCE [LARGE SCALE GENOMIC DNA]</scope>
    <source>
        <strain evidence="2">cv. AL8/78</strain>
    </source>
</reference>
<evidence type="ECO:0000313" key="3">
    <source>
        <dbReference type="Proteomes" id="UP000015105"/>
    </source>
</evidence>
<feature type="region of interest" description="Disordered" evidence="1">
    <location>
        <begin position="13"/>
        <end position="109"/>
    </location>
</feature>
<dbReference type="EnsemblPlants" id="AET2Gv20920500.1">
    <property type="protein sequence ID" value="AET2Gv20920500.1"/>
    <property type="gene ID" value="AET2Gv20920500"/>
</dbReference>
<dbReference type="Gramene" id="AET2Gv20920500.1">
    <property type="protein sequence ID" value="AET2Gv20920500.1"/>
    <property type="gene ID" value="AET2Gv20920500"/>
</dbReference>
<evidence type="ECO:0000256" key="1">
    <source>
        <dbReference type="SAM" id="MobiDB-lite"/>
    </source>
</evidence>
<protein>
    <submittedName>
        <fullName evidence="2">Uncharacterized protein</fullName>
    </submittedName>
</protein>
<dbReference type="AlphaFoldDB" id="A0A453CQ02"/>
<reference evidence="2" key="4">
    <citation type="submission" date="2019-03" db="UniProtKB">
        <authorList>
            <consortium name="EnsemblPlants"/>
        </authorList>
    </citation>
    <scope>IDENTIFICATION</scope>
</reference>
<feature type="compositionally biased region" description="Basic and acidic residues" evidence="1">
    <location>
        <begin position="18"/>
        <end position="32"/>
    </location>
</feature>
<dbReference type="Proteomes" id="UP000015105">
    <property type="component" value="Chromosome 2D"/>
</dbReference>
<accession>A0A453CQ02</accession>
<feature type="compositionally biased region" description="Basic and acidic residues" evidence="1">
    <location>
        <begin position="82"/>
        <end position="93"/>
    </location>
</feature>
<keyword evidence="3" id="KW-1185">Reference proteome</keyword>
<reference evidence="3" key="1">
    <citation type="journal article" date="2014" name="Science">
        <title>Ancient hybridizations among the ancestral genomes of bread wheat.</title>
        <authorList>
            <consortium name="International Wheat Genome Sequencing Consortium,"/>
            <person name="Marcussen T."/>
            <person name="Sandve S.R."/>
            <person name="Heier L."/>
            <person name="Spannagl M."/>
            <person name="Pfeifer M."/>
            <person name="Jakobsen K.S."/>
            <person name="Wulff B.B."/>
            <person name="Steuernagel B."/>
            <person name="Mayer K.F."/>
            <person name="Olsen O.A."/>
        </authorList>
    </citation>
    <scope>NUCLEOTIDE SEQUENCE [LARGE SCALE GENOMIC DNA]</scope>
    <source>
        <strain evidence="3">cv. AL8/78</strain>
    </source>
</reference>
<name>A0A453CQ02_AEGTS</name>
<proteinExistence type="predicted"/>
<organism evidence="2 3">
    <name type="scientific">Aegilops tauschii subsp. strangulata</name>
    <name type="common">Goatgrass</name>
    <dbReference type="NCBI Taxonomy" id="200361"/>
    <lineage>
        <taxon>Eukaryota</taxon>
        <taxon>Viridiplantae</taxon>
        <taxon>Streptophyta</taxon>
        <taxon>Embryophyta</taxon>
        <taxon>Tracheophyta</taxon>
        <taxon>Spermatophyta</taxon>
        <taxon>Magnoliopsida</taxon>
        <taxon>Liliopsida</taxon>
        <taxon>Poales</taxon>
        <taxon>Poaceae</taxon>
        <taxon>BOP clade</taxon>
        <taxon>Pooideae</taxon>
        <taxon>Triticodae</taxon>
        <taxon>Triticeae</taxon>
        <taxon>Triticinae</taxon>
        <taxon>Aegilops</taxon>
    </lineage>
</organism>
<feature type="compositionally biased region" description="Polar residues" evidence="1">
    <location>
        <begin position="33"/>
        <end position="54"/>
    </location>
</feature>
<reference evidence="3" key="2">
    <citation type="journal article" date="2017" name="Nat. Plants">
        <title>The Aegilops tauschii genome reveals multiple impacts of transposons.</title>
        <authorList>
            <person name="Zhao G."/>
            <person name="Zou C."/>
            <person name="Li K."/>
            <person name="Wang K."/>
            <person name="Li T."/>
            <person name="Gao L."/>
            <person name="Zhang X."/>
            <person name="Wang H."/>
            <person name="Yang Z."/>
            <person name="Liu X."/>
            <person name="Jiang W."/>
            <person name="Mao L."/>
            <person name="Kong X."/>
            <person name="Jiao Y."/>
            <person name="Jia J."/>
        </authorList>
    </citation>
    <scope>NUCLEOTIDE SEQUENCE [LARGE SCALE GENOMIC DNA]</scope>
    <source>
        <strain evidence="3">cv. AL8/78</strain>
    </source>
</reference>
<evidence type="ECO:0000313" key="2">
    <source>
        <dbReference type="EnsemblPlants" id="AET2Gv20920500.1"/>
    </source>
</evidence>